<name>A0A2X0RZZ0_BROTH</name>
<dbReference type="Proteomes" id="UP000270190">
    <property type="component" value="Unassembled WGS sequence"/>
</dbReference>
<accession>A0A2X0RZZ0</accession>
<gene>
    <name evidence="1" type="ORF">BTBSAS_10131</name>
</gene>
<proteinExistence type="predicted"/>
<organism evidence="1 2">
    <name type="scientific">Brochothrix thermosphacta</name>
    <name type="common">Microbacterium thermosphactum</name>
    <dbReference type="NCBI Taxonomy" id="2756"/>
    <lineage>
        <taxon>Bacteria</taxon>
        <taxon>Bacillati</taxon>
        <taxon>Bacillota</taxon>
        <taxon>Bacilli</taxon>
        <taxon>Bacillales</taxon>
        <taxon>Listeriaceae</taxon>
        <taxon>Brochothrix</taxon>
    </lineage>
</organism>
<dbReference type="EMBL" id="OUNC01000001">
    <property type="protein sequence ID" value="SPP25776.1"/>
    <property type="molecule type" value="Genomic_DNA"/>
</dbReference>
<protein>
    <submittedName>
        <fullName evidence="1">Uncharacterized protein</fullName>
    </submittedName>
</protein>
<evidence type="ECO:0000313" key="2">
    <source>
        <dbReference type="Proteomes" id="UP000270190"/>
    </source>
</evidence>
<evidence type="ECO:0000313" key="1">
    <source>
        <dbReference type="EMBL" id="SPP25776.1"/>
    </source>
</evidence>
<dbReference type="AlphaFoldDB" id="A0A2X0RZZ0"/>
<reference evidence="2" key="1">
    <citation type="submission" date="2018-04" db="EMBL/GenBank/DDBJ databases">
        <authorList>
            <person name="Illikoud N."/>
        </authorList>
    </citation>
    <scope>NUCLEOTIDE SEQUENCE [LARGE SCALE GENOMIC DNA]</scope>
</reference>
<sequence>MIRLIEFTCNYMPLFATNYTIIPNTLTPCIQINSNIFQQFT</sequence>